<dbReference type="PANTHER" id="PTHR31286">
    <property type="entry name" value="GLYCINE-RICH CELL WALL STRUCTURAL PROTEIN 1.8-LIKE"/>
    <property type="match status" value="1"/>
</dbReference>
<dbReference type="PANTHER" id="PTHR31286:SF178">
    <property type="entry name" value="DUF4283 DOMAIN-CONTAINING PROTEIN"/>
    <property type="match status" value="1"/>
</dbReference>
<dbReference type="InterPro" id="IPR025836">
    <property type="entry name" value="Zn_knuckle_CX2CX4HX4C"/>
</dbReference>
<reference evidence="4" key="1">
    <citation type="submission" date="2019-12" db="EMBL/GenBank/DDBJ databases">
        <authorList>
            <person name="Scholes J."/>
        </authorList>
    </citation>
    <scope>NUCLEOTIDE SEQUENCE</scope>
</reference>
<evidence type="ECO:0000256" key="2">
    <source>
        <dbReference type="SAM" id="MobiDB-lite"/>
    </source>
</evidence>
<comment type="caution">
    <text evidence="4">The sequence shown here is derived from an EMBL/GenBank/DDBJ whole genome shotgun (WGS) entry which is preliminary data.</text>
</comment>
<protein>
    <recommendedName>
        <fullName evidence="3">CCHC-type domain-containing protein</fullName>
    </recommendedName>
</protein>
<feature type="region of interest" description="Disordered" evidence="2">
    <location>
        <begin position="199"/>
        <end position="239"/>
    </location>
</feature>
<gene>
    <name evidence="4" type="ORF">SHERM_12129</name>
</gene>
<dbReference type="SUPFAM" id="SSF57756">
    <property type="entry name" value="Retrovirus zinc finger-like domains"/>
    <property type="match status" value="1"/>
</dbReference>
<dbReference type="InterPro" id="IPR036875">
    <property type="entry name" value="Znf_CCHC_sf"/>
</dbReference>
<evidence type="ECO:0000313" key="5">
    <source>
        <dbReference type="Proteomes" id="UP001153555"/>
    </source>
</evidence>
<dbReference type="InterPro" id="IPR001878">
    <property type="entry name" value="Znf_CCHC"/>
</dbReference>
<name>A0A9N7MMG9_STRHE</name>
<sequence>MASSSNIRKEQSVEVELEQKLEKLSLSEAENSIVDIAQDDIKVRKSECQKSLFGKIIGDRSASLFGVKRTIGQIWKIQGAVEVRELSNNFFQFIFNNVEDLQKVASGQEIQVEKGLFVFSAINVKEPLLRCANVRLGYEIIKVSFKYEKLVNLCYYCGTLGHLDKDCKKRIRDIARNALQDGQYGEWLKVSEGQHIFTSPHNSHSASMGSKSTGPNIRSISSATKPSNTSQSQGNQRSLLPIVPSELIEDTILSHSDVMAETITPGSDSAIQVWSKLSPTIPSDTSQKGKGKEIVVSNPSVPIIREENSMATMAVDNVKAEVAATNPKIIAKTWKRATDPRGRLHSSQPIKEPPLPSQALKRDRSDMLDLKQMEDISSDACLRILVCVREYALARESRALMPCQRNLLTKIDLLLASLT</sequence>
<dbReference type="Pfam" id="PF14111">
    <property type="entry name" value="DUF4283"/>
    <property type="match status" value="1"/>
</dbReference>
<feature type="compositionally biased region" description="Polar residues" evidence="2">
    <location>
        <begin position="199"/>
        <end position="238"/>
    </location>
</feature>
<evidence type="ECO:0000259" key="3">
    <source>
        <dbReference type="PROSITE" id="PS50158"/>
    </source>
</evidence>
<dbReference type="GO" id="GO:0003676">
    <property type="term" value="F:nucleic acid binding"/>
    <property type="evidence" value="ECO:0007669"/>
    <property type="project" value="InterPro"/>
</dbReference>
<feature type="domain" description="CCHC-type" evidence="3">
    <location>
        <begin position="154"/>
        <end position="169"/>
    </location>
</feature>
<proteinExistence type="predicted"/>
<accession>A0A9N7MMG9</accession>
<dbReference type="Proteomes" id="UP001153555">
    <property type="component" value="Unassembled WGS sequence"/>
</dbReference>
<dbReference type="EMBL" id="CACSLK010006441">
    <property type="protein sequence ID" value="CAA0810581.1"/>
    <property type="molecule type" value="Genomic_DNA"/>
</dbReference>
<evidence type="ECO:0000256" key="1">
    <source>
        <dbReference type="PROSITE-ProRule" id="PRU00047"/>
    </source>
</evidence>
<dbReference type="GO" id="GO:0008270">
    <property type="term" value="F:zinc ion binding"/>
    <property type="evidence" value="ECO:0007669"/>
    <property type="project" value="UniProtKB-KW"/>
</dbReference>
<dbReference type="PROSITE" id="PS50158">
    <property type="entry name" value="ZF_CCHC"/>
    <property type="match status" value="1"/>
</dbReference>
<dbReference type="AlphaFoldDB" id="A0A9N7MMG9"/>
<dbReference type="InterPro" id="IPR025558">
    <property type="entry name" value="DUF4283"/>
</dbReference>
<keyword evidence="1" id="KW-0862">Zinc</keyword>
<dbReference type="InterPro" id="IPR040256">
    <property type="entry name" value="At4g02000-like"/>
</dbReference>
<keyword evidence="1" id="KW-0479">Metal-binding</keyword>
<organism evidence="4 5">
    <name type="scientific">Striga hermonthica</name>
    <name type="common">Purple witchweed</name>
    <name type="synonym">Buchnera hermonthica</name>
    <dbReference type="NCBI Taxonomy" id="68872"/>
    <lineage>
        <taxon>Eukaryota</taxon>
        <taxon>Viridiplantae</taxon>
        <taxon>Streptophyta</taxon>
        <taxon>Embryophyta</taxon>
        <taxon>Tracheophyta</taxon>
        <taxon>Spermatophyta</taxon>
        <taxon>Magnoliopsida</taxon>
        <taxon>eudicotyledons</taxon>
        <taxon>Gunneridae</taxon>
        <taxon>Pentapetalae</taxon>
        <taxon>asterids</taxon>
        <taxon>lamiids</taxon>
        <taxon>Lamiales</taxon>
        <taxon>Orobanchaceae</taxon>
        <taxon>Buchnereae</taxon>
        <taxon>Striga</taxon>
    </lineage>
</organism>
<keyword evidence="1" id="KW-0863">Zinc-finger</keyword>
<evidence type="ECO:0000313" key="4">
    <source>
        <dbReference type="EMBL" id="CAA0810581.1"/>
    </source>
</evidence>
<keyword evidence="5" id="KW-1185">Reference proteome</keyword>
<dbReference type="Pfam" id="PF14392">
    <property type="entry name" value="zf-CCHC_4"/>
    <property type="match status" value="1"/>
</dbReference>
<feature type="region of interest" description="Disordered" evidence="2">
    <location>
        <begin position="337"/>
        <end position="362"/>
    </location>
</feature>